<dbReference type="GO" id="GO:0016787">
    <property type="term" value="F:hydrolase activity"/>
    <property type="evidence" value="ECO:0007669"/>
    <property type="project" value="UniProtKB-KW"/>
</dbReference>
<dbReference type="Gene3D" id="3.40.50.1820">
    <property type="entry name" value="alpha/beta hydrolase"/>
    <property type="match status" value="1"/>
</dbReference>
<proteinExistence type="predicted"/>
<dbReference type="RefSeq" id="WP_344586818.1">
    <property type="nucleotide sequence ID" value="NZ_BAAARW010000002.1"/>
</dbReference>
<dbReference type="InterPro" id="IPR029058">
    <property type="entry name" value="AB_hydrolase_fold"/>
</dbReference>
<dbReference type="Pfam" id="PF12697">
    <property type="entry name" value="Abhydrolase_6"/>
    <property type="match status" value="1"/>
</dbReference>
<dbReference type="InterPro" id="IPR000073">
    <property type="entry name" value="AB_hydrolase_1"/>
</dbReference>
<comment type="caution">
    <text evidence="2">The sequence shown here is derived from an EMBL/GenBank/DDBJ whole genome shotgun (WGS) entry which is preliminary data.</text>
</comment>
<evidence type="ECO:0000259" key="1">
    <source>
        <dbReference type="Pfam" id="PF12697"/>
    </source>
</evidence>
<name>A0ABN3IDI5_9ACTN</name>
<keyword evidence="3" id="KW-1185">Reference proteome</keyword>
<keyword evidence="2" id="KW-0378">Hydrolase</keyword>
<dbReference type="EMBL" id="BAAARW010000002">
    <property type="protein sequence ID" value="GAA2401696.1"/>
    <property type="molecule type" value="Genomic_DNA"/>
</dbReference>
<reference evidence="2 3" key="1">
    <citation type="journal article" date="2019" name="Int. J. Syst. Evol. Microbiol.">
        <title>The Global Catalogue of Microorganisms (GCM) 10K type strain sequencing project: providing services to taxonomists for standard genome sequencing and annotation.</title>
        <authorList>
            <consortium name="The Broad Institute Genomics Platform"/>
            <consortium name="The Broad Institute Genome Sequencing Center for Infectious Disease"/>
            <person name="Wu L."/>
            <person name="Ma J."/>
        </authorList>
    </citation>
    <scope>NUCLEOTIDE SEQUENCE [LARGE SCALE GENOMIC DNA]</scope>
    <source>
        <strain evidence="2 3">JCM 3325</strain>
    </source>
</reference>
<organism evidence="2 3">
    <name type="scientific">Actinomadura vinacea</name>
    <dbReference type="NCBI Taxonomy" id="115336"/>
    <lineage>
        <taxon>Bacteria</taxon>
        <taxon>Bacillati</taxon>
        <taxon>Actinomycetota</taxon>
        <taxon>Actinomycetes</taxon>
        <taxon>Streptosporangiales</taxon>
        <taxon>Thermomonosporaceae</taxon>
        <taxon>Actinomadura</taxon>
    </lineage>
</organism>
<accession>A0ABN3IDI5</accession>
<sequence>MSSGDATTAGVVESRVVDVGGIPMSALFREVERPRAVIVALHGGAARAAYFHVPGLPAQSLLRTGAALGFTVIALDRPGYGASASHADRMTRAERRVYLAYAAVDRLIGSRGRGAGVFVMAHSLGSVLALRMAADERGAGLLGVELAGTGRRHHPRSVEILRARLEDRPQSDGGRFGLRDLLWTPERLYPEDVVGRAAIVSPTPGYESVEVRTWAQEFPGVAARVRVPVRYCLGDHELVWDPNPQAMAEMAAMFTASPRVVVDRQAHGPHNLSLARSAAAYHLKVLSFVEECVLARVDAGPAGDRAAAADDAAAPGR</sequence>
<dbReference type="Proteomes" id="UP001501231">
    <property type="component" value="Unassembled WGS sequence"/>
</dbReference>
<gene>
    <name evidence="2" type="ORF">GCM10010191_06280</name>
</gene>
<protein>
    <submittedName>
        <fullName evidence="2">Alpha/beta hydrolase</fullName>
    </submittedName>
</protein>
<feature type="domain" description="AB hydrolase-1" evidence="1">
    <location>
        <begin position="38"/>
        <end position="270"/>
    </location>
</feature>
<evidence type="ECO:0000313" key="2">
    <source>
        <dbReference type="EMBL" id="GAA2401696.1"/>
    </source>
</evidence>
<evidence type="ECO:0000313" key="3">
    <source>
        <dbReference type="Proteomes" id="UP001501231"/>
    </source>
</evidence>
<dbReference type="SUPFAM" id="SSF53474">
    <property type="entry name" value="alpha/beta-Hydrolases"/>
    <property type="match status" value="1"/>
</dbReference>